<sequence>MTMLCRALSCFTLLLALVCLMPHDILAHKEVSNAEARELLASPPDGLIILDIRTPDEFRAGHIPAAVNLDFFSPRFELKLAELPKNTPILLYCRSGNRSAQSLEYFEAAGLGPVYHLTRGFRQWQADGLPVDVPEAPDAADKAGRGATP</sequence>
<dbReference type="AlphaFoldDB" id="A0A9D2HJW2"/>
<dbReference type="Proteomes" id="UP000823821">
    <property type="component" value="Unassembled WGS sequence"/>
</dbReference>
<reference evidence="3" key="2">
    <citation type="submission" date="2021-04" db="EMBL/GenBank/DDBJ databases">
        <authorList>
            <person name="Gilroy R."/>
        </authorList>
    </citation>
    <scope>NUCLEOTIDE SEQUENCE</scope>
    <source>
        <strain evidence="3">5032</strain>
    </source>
</reference>
<dbReference type="InterPro" id="IPR036873">
    <property type="entry name" value="Rhodanese-like_dom_sf"/>
</dbReference>
<proteinExistence type="predicted"/>
<dbReference type="PROSITE" id="PS50206">
    <property type="entry name" value="RHODANESE_3"/>
    <property type="match status" value="1"/>
</dbReference>
<feature type="domain" description="Rhodanese" evidence="2">
    <location>
        <begin position="43"/>
        <end position="133"/>
    </location>
</feature>
<dbReference type="EMBL" id="DWZD01000007">
    <property type="protein sequence ID" value="HJA78086.1"/>
    <property type="molecule type" value="Genomic_DNA"/>
</dbReference>
<gene>
    <name evidence="3" type="ORF">H9784_00735</name>
</gene>
<accession>A0A9D2HJW2</accession>
<comment type="caution">
    <text evidence="3">The sequence shown here is derived from an EMBL/GenBank/DDBJ whole genome shotgun (WGS) entry which is preliminary data.</text>
</comment>
<dbReference type="InterPro" id="IPR001763">
    <property type="entry name" value="Rhodanese-like_dom"/>
</dbReference>
<keyword evidence="1" id="KW-0732">Signal</keyword>
<feature type="chain" id="PRO_5038606669" evidence="1">
    <location>
        <begin position="28"/>
        <end position="149"/>
    </location>
</feature>
<feature type="signal peptide" evidence="1">
    <location>
        <begin position="1"/>
        <end position="27"/>
    </location>
</feature>
<dbReference type="Pfam" id="PF00581">
    <property type="entry name" value="Rhodanese"/>
    <property type="match status" value="1"/>
</dbReference>
<dbReference type="CDD" id="cd00158">
    <property type="entry name" value="RHOD"/>
    <property type="match status" value="1"/>
</dbReference>
<reference evidence="3" key="1">
    <citation type="journal article" date="2021" name="PeerJ">
        <title>Extensive microbial diversity within the chicken gut microbiome revealed by metagenomics and culture.</title>
        <authorList>
            <person name="Gilroy R."/>
            <person name="Ravi A."/>
            <person name="Getino M."/>
            <person name="Pursley I."/>
            <person name="Horton D.L."/>
            <person name="Alikhan N.F."/>
            <person name="Baker D."/>
            <person name="Gharbi K."/>
            <person name="Hall N."/>
            <person name="Watson M."/>
            <person name="Adriaenssens E.M."/>
            <person name="Foster-Nyarko E."/>
            <person name="Jarju S."/>
            <person name="Secka A."/>
            <person name="Antonio M."/>
            <person name="Oren A."/>
            <person name="Chaudhuri R.R."/>
            <person name="La Ragione R."/>
            <person name="Hildebrand F."/>
            <person name="Pallen M.J."/>
        </authorList>
    </citation>
    <scope>NUCLEOTIDE SEQUENCE</scope>
    <source>
        <strain evidence="3">5032</strain>
    </source>
</reference>
<evidence type="ECO:0000259" key="2">
    <source>
        <dbReference type="PROSITE" id="PS50206"/>
    </source>
</evidence>
<organism evidence="3 4">
    <name type="scientific">Candidatus Desulfovibrio intestinavium</name>
    <dbReference type="NCBI Taxonomy" id="2838534"/>
    <lineage>
        <taxon>Bacteria</taxon>
        <taxon>Pseudomonadati</taxon>
        <taxon>Thermodesulfobacteriota</taxon>
        <taxon>Desulfovibrionia</taxon>
        <taxon>Desulfovibrionales</taxon>
        <taxon>Desulfovibrionaceae</taxon>
        <taxon>Desulfovibrio</taxon>
    </lineage>
</organism>
<evidence type="ECO:0000313" key="3">
    <source>
        <dbReference type="EMBL" id="HJA78086.1"/>
    </source>
</evidence>
<dbReference type="InterPro" id="IPR050229">
    <property type="entry name" value="GlpE_sulfurtransferase"/>
</dbReference>
<dbReference type="Gene3D" id="3.40.250.10">
    <property type="entry name" value="Rhodanese-like domain"/>
    <property type="match status" value="1"/>
</dbReference>
<evidence type="ECO:0000313" key="4">
    <source>
        <dbReference type="Proteomes" id="UP000823821"/>
    </source>
</evidence>
<protein>
    <submittedName>
        <fullName evidence="3">Rhodanese-like domain-containing protein</fullName>
    </submittedName>
</protein>
<dbReference type="PANTHER" id="PTHR43031:SF1">
    <property type="entry name" value="PYRIDINE NUCLEOTIDE-DISULPHIDE OXIDOREDUCTASE"/>
    <property type="match status" value="1"/>
</dbReference>
<dbReference type="SMART" id="SM00450">
    <property type="entry name" value="RHOD"/>
    <property type="match status" value="1"/>
</dbReference>
<name>A0A9D2HJW2_9BACT</name>
<dbReference type="PANTHER" id="PTHR43031">
    <property type="entry name" value="FAD-DEPENDENT OXIDOREDUCTASE"/>
    <property type="match status" value="1"/>
</dbReference>
<dbReference type="SUPFAM" id="SSF52821">
    <property type="entry name" value="Rhodanese/Cell cycle control phosphatase"/>
    <property type="match status" value="1"/>
</dbReference>
<evidence type="ECO:0000256" key="1">
    <source>
        <dbReference type="SAM" id="SignalP"/>
    </source>
</evidence>